<evidence type="ECO:0000256" key="1">
    <source>
        <dbReference type="SAM" id="MobiDB-lite"/>
    </source>
</evidence>
<organism evidence="2 3">
    <name type="scientific">Polyangium fumosum</name>
    <dbReference type="NCBI Taxonomy" id="889272"/>
    <lineage>
        <taxon>Bacteria</taxon>
        <taxon>Pseudomonadati</taxon>
        <taxon>Myxococcota</taxon>
        <taxon>Polyangia</taxon>
        <taxon>Polyangiales</taxon>
        <taxon>Polyangiaceae</taxon>
        <taxon>Polyangium</taxon>
    </lineage>
</organism>
<dbReference type="Proteomes" id="UP000309215">
    <property type="component" value="Unassembled WGS sequence"/>
</dbReference>
<protein>
    <submittedName>
        <fullName evidence="2">Uncharacterized protein</fullName>
    </submittedName>
</protein>
<gene>
    <name evidence="2" type="ORF">E8A74_29395</name>
</gene>
<evidence type="ECO:0000313" key="3">
    <source>
        <dbReference type="Proteomes" id="UP000309215"/>
    </source>
</evidence>
<name>A0A4U1J447_9BACT</name>
<evidence type="ECO:0000313" key="2">
    <source>
        <dbReference type="EMBL" id="TKD01984.1"/>
    </source>
</evidence>
<dbReference type="EMBL" id="SSMQ01000036">
    <property type="protein sequence ID" value="TKD01984.1"/>
    <property type="molecule type" value="Genomic_DNA"/>
</dbReference>
<proteinExistence type="predicted"/>
<feature type="region of interest" description="Disordered" evidence="1">
    <location>
        <begin position="253"/>
        <end position="276"/>
    </location>
</feature>
<comment type="caution">
    <text evidence="2">The sequence shown here is derived from an EMBL/GenBank/DDBJ whole genome shotgun (WGS) entry which is preliminary data.</text>
</comment>
<reference evidence="2 3" key="1">
    <citation type="submission" date="2019-04" db="EMBL/GenBank/DDBJ databases">
        <authorList>
            <person name="Li Y."/>
            <person name="Wang J."/>
        </authorList>
    </citation>
    <scope>NUCLEOTIDE SEQUENCE [LARGE SCALE GENOMIC DNA]</scope>
    <source>
        <strain evidence="2 3">DSM 14668</strain>
    </source>
</reference>
<keyword evidence="3" id="KW-1185">Reference proteome</keyword>
<dbReference type="RefSeq" id="WP_136932421.1">
    <property type="nucleotide sequence ID" value="NZ_SSMQ01000036.1"/>
</dbReference>
<dbReference type="OrthoDB" id="5528282at2"/>
<accession>A0A4U1J447</accession>
<dbReference type="AlphaFoldDB" id="A0A4U1J447"/>
<sequence length="276" mass="30729">MPVEEPCKRYYLPLLGNPSDDIELQRKYKTAFGSACYVAADANATFNCFYEEKQLKEKKNGEDGKACADAKRIAEIFGAAPYSKNYKCVKDSGTDDYSLQVGPDPAIKIYIKLGDAPLETSLIEINGMPAEVNGPYQNLVEPSNVGPGKDFHCEKIDNIEQRVRILQVNRKAHGGKIHSDLAGFTYPCGVDENCKPKICTEPDILKNPESTPNQYDPERAEVHHVVRRKDKRLCPWGTNSNKNAAVISGKLNRHLTNNDPSSDEVKRINQVPAYTP</sequence>